<name>A0ABS0GKA1_9VIBR</name>
<organism evidence="6 7">
    <name type="scientific">Vibrio nitrifigilis</name>
    <dbReference type="NCBI Taxonomy" id="2789781"/>
    <lineage>
        <taxon>Bacteria</taxon>
        <taxon>Pseudomonadati</taxon>
        <taxon>Pseudomonadota</taxon>
        <taxon>Gammaproteobacteria</taxon>
        <taxon>Vibrionales</taxon>
        <taxon>Vibrionaceae</taxon>
        <taxon>Vibrio</taxon>
    </lineage>
</organism>
<feature type="signal peptide" evidence="3">
    <location>
        <begin position="1"/>
        <end position="31"/>
    </location>
</feature>
<keyword evidence="3" id="KW-0732">Signal</keyword>
<evidence type="ECO:0000259" key="4">
    <source>
        <dbReference type="Pfam" id="PF00263"/>
    </source>
</evidence>
<dbReference type="InterPro" id="IPR001775">
    <property type="entry name" value="GspD/PilQ"/>
</dbReference>
<proteinExistence type="inferred from homology"/>
<feature type="domain" description="Type II/III secretion system secretin-like" evidence="4">
    <location>
        <begin position="286"/>
        <end position="445"/>
    </location>
</feature>
<keyword evidence="7" id="KW-1185">Reference proteome</keyword>
<feature type="domain" description="Pilus formation protein N-terminal" evidence="5">
    <location>
        <begin position="53"/>
        <end position="119"/>
    </location>
</feature>
<reference evidence="6 7" key="1">
    <citation type="submission" date="2020-11" db="EMBL/GenBank/DDBJ databases">
        <title>Vibrio nitrifigilis sp. nov., a marine nitrogen-fixing bacterium isolated from the lagoon sediment of an islet inside an atoll.</title>
        <authorList>
            <person name="Wang L.-T."/>
            <person name="Shieh W.Y."/>
        </authorList>
    </citation>
    <scope>NUCLEOTIDE SEQUENCE [LARGE SCALE GENOMIC DNA]</scope>
    <source>
        <strain evidence="6 7">NFV-1</strain>
    </source>
</reference>
<dbReference type="Proteomes" id="UP000597206">
    <property type="component" value="Unassembled WGS sequence"/>
</dbReference>
<evidence type="ECO:0000256" key="2">
    <source>
        <dbReference type="SAM" id="MobiDB-lite"/>
    </source>
</evidence>
<dbReference type="PANTHER" id="PTHR30332:SF17">
    <property type="entry name" value="TYPE IV PILIATION SYSTEM PROTEIN DR_0774-RELATED"/>
    <property type="match status" value="1"/>
</dbReference>
<evidence type="ECO:0000256" key="1">
    <source>
        <dbReference type="RuleBase" id="RU004003"/>
    </source>
</evidence>
<dbReference type="InterPro" id="IPR050810">
    <property type="entry name" value="Bact_Secretion_Sys_Channel"/>
</dbReference>
<dbReference type="Pfam" id="PF00263">
    <property type="entry name" value="Secretin"/>
    <property type="match status" value="1"/>
</dbReference>
<evidence type="ECO:0000259" key="5">
    <source>
        <dbReference type="Pfam" id="PF13629"/>
    </source>
</evidence>
<feature type="region of interest" description="Disordered" evidence="2">
    <location>
        <begin position="177"/>
        <end position="197"/>
    </location>
</feature>
<protein>
    <submittedName>
        <fullName evidence="6">Type II and III secretion system protein family protein</fullName>
    </submittedName>
</protein>
<feature type="compositionally biased region" description="Gly residues" evidence="2">
    <location>
        <begin position="185"/>
        <end position="197"/>
    </location>
</feature>
<dbReference type="Pfam" id="PF13629">
    <property type="entry name" value="T2SS-T3SS_pil_N"/>
    <property type="match status" value="1"/>
</dbReference>
<feature type="chain" id="PRO_5046267113" evidence="3">
    <location>
        <begin position="32"/>
        <end position="477"/>
    </location>
</feature>
<gene>
    <name evidence="6" type="ORF">I1A42_20575</name>
</gene>
<dbReference type="InterPro" id="IPR004846">
    <property type="entry name" value="T2SS/T3SS_dom"/>
</dbReference>
<dbReference type="EMBL" id="JADPMR010000004">
    <property type="protein sequence ID" value="MBF9002876.1"/>
    <property type="molecule type" value="Genomic_DNA"/>
</dbReference>
<comment type="similarity">
    <text evidence="1">Belongs to the bacterial secretin family.</text>
</comment>
<evidence type="ECO:0000313" key="6">
    <source>
        <dbReference type="EMBL" id="MBF9002876.1"/>
    </source>
</evidence>
<dbReference type="RefSeq" id="WP_196124743.1">
    <property type="nucleotide sequence ID" value="NZ_JADPMR010000004.1"/>
</dbReference>
<evidence type="ECO:0000256" key="3">
    <source>
        <dbReference type="SAM" id="SignalP"/>
    </source>
</evidence>
<dbReference type="InterPro" id="IPR032789">
    <property type="entry name" value="T2SS-T3SS_pil_N"/>
</dbReference>
<sequence length="477" mass="50351">MKTFSHKRKFFASIALANLMFSAVWAQPAMAMNQNNDVKALTAQRFSQVEVKGTVQLMVNKGQLLTLPQSATKVLIANPSVASFQMPSSTSLFVFAKKAGTTTLYALNDQDQVILATQIKAGFNLPQLTKQINTEIEGARVKLFSSTENGIIVRGFVKTPQQAKRVVDAIAAFTGGSTDAKSSKGGQGSQGAQGGGGQSVRIVNQLKVELSAQINIRVRIVEVARSLSNELGFSWEALLDNGNTFLRNTSTSLFDASTGAFAGSDVSNALLGGVSHGGNFAGVLSALSSDGLASILAEPNLTAMSGETAGFAAGGEVPIIITTNNNITIDYKQYGVIMRMTPTLLSPNRISLHIAPEVSDLSDEGAVELDGNTIPAFKVRRADTTVELASGQSFALAGMLRSNVNETINGVPGLREIPLLGHLFESSSHDKDETELVIIATAYVVSPTQAGELQTPGKGIKPLDNITPKQATAGYLF</sequence>
<evidence type="ECO:0000313" key="7">
    <source>
        <dbReference type="Proteomes" id="UP000597206"/>
    </source>
</evidence>
<accession>A0ABS0GKA1</accession>
<dbReference type="PRINTS" id="PR00811">
    <property type="entry name" value="BCTERIALGSPD"/>
</dbReference>
<dbReference type="PANTHER" id="PTHR30332">
    <property type="entry name" value="PROBABLE GENERAL SECRETION PATHWAY PROTEIN D"/>
    <property type="match status" value="1"/>
</dbReference>
<comment type="caution">
    <text evidence="6">The sequence shown here is derived from an EMBL/GenBank/DDBJ whole genome shotgun (WGS) entry which is preliminary data.</text>
</comment>